<protein>
    <submittedName>
        <fullName evidence="3">Secreted protein</fullName>
    </submittedName>
</protein>
<reference evidence="1 2" key="2">
    <citation type="submission" date="2018-11" db="EMBL/GenBank/DDBJ databases">
        <authorList>
            <consortium name="Pathogen Informatics"/>
        </authorList>
    </citation>
    <scope>NUCLEOTIDE SEQUENCE [LARGE SCALE GENOMIC DNA]</scope>
</reference>
<evidence type="ECO:0000313" key="3">
    <source>
        <dbReference type="WBParaSite" id="OFLC_0000214601-mRNA-1"/>
    </source>
</evidence>
<evidence type="ECO:0000313" key="2">
    <source>
        <dbReference type="Proteomes" id="UP000267606"/>
    </source>
</evidence>
<dbReference type="EMBL" id="UZAJ01001177">
    <property type="protein sequence ID" value="VDO32026.1"/>
    <property type="molecule type" value="Genomic_DNA"/>
</dbReference>
<keyword evidence="2" id="KW-1185">Reference proteome</keyword>
<sequence length="106" mass="12201">MQGDFNHVIAEYGVMFATNLLFLFDVFQPLSACHIHSVENEADPIIFLNHYYPLMSHKTALFMAANRRASTSANRSNHLFICRMTGCRINISQLILQSPFRIKLLR</sequence>
<gene>
    <name evidence="1" type="ORF">OFLC_LOCUS2147</name>
</gene>
<dbReference type="WBParaSite" id="OFLC_0000214601-mRNA-1">
    <property type="protein sequence ID" value="OFLC_0000214601-mRNA-1"/>
    <property type="gene ID" value="OFLC_0000214601"/>
</dbReference>
<dbReference type="Proteomes" id="UP000267606">
    <property type="component" value="Unassembled WGS sequence"/>
</dbReference>
<proteinExistence type="predicted"/>
<name>A0A183H3T7_9BILA</name>
<dbReference type="AlphaFoldDB" id="A0A183H3T7"/>
<evidence type="ECO:0000313" key="1">
    <source>
        <dbReference type="EMBL" id="VDO32026.1"/>
    </source>
</evidence>
<accession>A0A183H3T7</accession>
<reference evidence="3" key="1">
    <citation type="submission" date="2016-06" db="UniProtKB">
        <authorList>
            <consortium name="WormBaseParasite"/>
        </authorList>
    </citation>
    <scope>IDENTIFICATION</scope>
</reference>
<organism evidence="3">
    <name type="scientific">Onchocerca flexuosa</name>
    <dbReference type="NCBI Taxonomy" id="387005"/>
    <lineage>
        <taxon>Eukaryota</taxon>
        <taxon>Metazoa</taxon>
        <taxon>Ecdysozoa</taxon>
        <taxon>Nematoda</taxon>
        <taxon>Chromadorea</taxon>
        <taxon>Rhabditida</taxon>
        <taxon>Spirurina</taxon>
        <taxon>Spiruromorpha</taxon>
        <taxon>Filarioidea</taxon>
        <taxon>Onchocercidae</taxon>
        <taxon>Onchocerca</taxon>
    </lineage>
</organism>